<evidence type="ECO:0000313" key="1">
    <source>
        <dbReference type="EMBL" id="CAB4124141.1"/>
    </source>
</evidence>
<name>A0A6J5KQG6_9CAUD</name>
<accession>A0A6J5KQG6</accession>
<dbReference type="EMBL" id="LR797816">
    <property type="protein sequence ID" value="CAB4241054.1"/>
    <property type="molecule type" value="Genomic_DNA"/>
</dbReference>
<evidence type="ECO:0000313" key="2">
    <source>
        <dbReference type="EMBL" id="CAB4241054.1"/>
    </source>
</evidence>
<gene>
    <name evidence="2" type="ORF">UFOVP34_67</name>
    <name evidence="1" type="ORF">UFOVP51_39</name>
</gene>
<dbReference type="EMBL" id="LR796177">
    <property type="protein sequence ID" value="CAB4124141.1"/>
    <property type="molecule type" value="Genomic_DNA"/>
</dbReference>
<reference evidence="1" key="1">
    <citation type="submission" date="2020-04" db="EMBL/GenBank/DDBJ databases">
        <authorList>
            <person name="Chiriac C."/>
            <person name="Salcher M."/>
            <person name="Ghai R."/>
            <person name="Kavagutti S V."/>
        </authorList>
    </citation>
    <scope>NUCLEOTIDE SEQUENCE</scope>
</reference>
<organism evidence="1">
    <name type="scientific">uncultured Caudovirales phage</name>
    <dbReference type="NCBI Taxonomy" id="2100421"/>
    <lineage>
        <taxon>Viruses</taxon>
        <taxon>Duplodnaviria</taxon>
        <taxon>Heunggongvirae</taxon>
        <taxon>Uroviricota</taxon>
        <taxon>Caudoviricetes</taxon>
        <taxon>Peduoviridae</taxon>
        <taxon>Maltschvirus</taxon>
        <taxon>Maltschvirus maltsch</taxon>
    </lineage>
</organism>
<protein>
    <submittedName>
        <fullName evidence="1">Uncharacterized protein</fullName>
    </submittedName>
</protein>
<sequence>MSKSLHIKYHYAHIATQGEKVSTVNLIDPAKNMIIINDSMLGEEAIFVRFSSKAIKSIFDEKRENGKLDIDLYSGIVGLDTQGYNYHQGRGYFQNICGTISLKNTEDFGYVVESPPRLATLFIKKLAVVESFQDGKVKIYVSSLDSTGYIDFLFGEGVLTLARIAEPSPLPPFGEMVIKEVREQKDELPALSTIEEVPIEVIGQHHETDVTLHS</sequence>
<proteinExistence type="predicted"/>